<dbReference type="Proteomes" id="UP000438429">
    <property type="component" value="Unassembled WGS sequence"/>
</dbReference>
<feature type="region of interest" description="Disordered" evidence="1">
    <location>
        <begin position="1"/>
        <end position="28"/>
    </location>
</feature>
<accession>A0A6A4S2G2</accession>
<dbReference type="AlphaFoldDB" id="A0A6A4S2G2"/>
<organism evidence="2 3">
    <name type="scientific">Scophthalmus maximus</name>
    <name type="common">Turbot</name>
    <name type="synonym">Psetta maxima</name>
    <dbReference type="NCBI Taxonomy" id="52904"/>
    <lineage>
        <taxon>Eukaryota</taxon>
        <taxon>Metazoa</taxon>
        <taxon>Chordata</taxon>
        <taxon>Craniata</taxon>
        <taxon>Vertebrata</taxon>
        <taxon>Euteleostomi</taxon>
        <taxon>Actinopterygii</taxon>
        <taxon>Neopterygii</taxon>
        <taxon>Teleostei</taxon>
        <taxon>Neoteleostei</taxon>
        <taxon>Acanthomorphata</taxon>
        <taxon>Carangaria</taxon>
        <taxon>Pleuronectiformes</taxon>
        <taxon>Pleuronectoidei</taxon>
        <taxon>Scophthalmidae</taxon>
        <taxon>Scophthalmus</taxon>
    </lineage>
</organism>
<evidence type="ECO:0000313" key="2">
    <source>
        <dbReference type="EMBL" id="KAF0026425.1"/>
    </source>
</evidence>
<feature type="region of interest" description="Disordered" evidence="1">
    <location>
        <begin position="44"/>
        <end position="63"/>
    </location>
</feature>
<gene>
    <name evidence="2" type="ORF">F2P81_021162</name>
</gene>
<reference evidence="2 3" key="1">
    <citation type="submission" date="2019-06" db="EMBL/GenBank/DDBJ databases">
        <title>Draft genomes of female and male turbot (Scophthalmus maximus).</title>
        <authorList>
            <person name="Xu H."/>
            <person name="Xu X.-W."/>
            <person name="Shao C."/>
            <person name="Chen S."/>
        </authorList>
    </citation>
    <scope>NUCLEOTIDE SEQUENCE [LARGE SCALE GENOMIC DNA]</scope>
    <source>
        <strain evidence="2">Ysfricsl-2016a</strain>
        <tissue evidence="2">Blood</tissue>
    </source>
</reference>
<evidence type="ECO:0000256" key="1">
    <source>
        <dbReference type="SAM" id="MobiDB-lite"/>
    </source>
</evidence>
<name>A0A6A4S2G2_SCOMX</name>
<evidence type="ECO:0000313" key="3">
    <source>
        <dbReference type="Proteomes" id="UP000438429"/>
    </source>
</evidence>
<protein>
    <submittedName>
        <fullName evidence="2">Uncharacterized protein</fullName>
    </submittedName>
</protein>
<proteinExistence type="predicted"/>
<dbReference type="EMBL" id="VEVO01000019">
    <property type="protein sequence ID" value="KAF0026425.1"/>
    <property type="molecule type" value="Genomic_DNA"/>
</dbReference>
<sequence>MSSLSKRQFGDLPPEPQQDPRRQTQSSSCSVLVLTLRFGVDISREQNKDCEPPPGTGLIQGFQPSRGLKSAFEKITVHSHECGYTTDRKKRCRPVQGDSMVPDGVREATSDPTCSFLRDTFCAATEGVTQWIHSTESRTRACPLICSLDSWPAMNCVLKGLKERVNEVKINEARTGKCEVKLWHPFTLSSNPEDFTES</sequence>
<comment type="caution">
    <text evidence="2">The sequence shown here is derived from an EMBL/GenBank/DDBJ whole genome shotgun (WGS) entry which is preliminary data.</text>
</comment>